<dbReference type="Pfam" id="PF00107">
    <property type="entry name" value="ADH_zinc_N"/>
    <property type="match status" value="1"/>
</dbReference>
<dbReference type="InterPro" id="IPR045010">
    <property type="entry name" value="MDR_fam"/>
</dbReference>
<dbReference type="FunFam" id="3.40.50.720:FF:000121">
    <property type="entry name" value="Prostaglandin reductase 2"/>
    <property type="match status" value="1"/>
</dbReference>
<dbReference type="GO" id="GO:0032440">
    <property type="term" value="F:2-alkenal reductase [NAD(P)H] activity"/>
    <property type="evidence" value="ECO:0007669"/>
    <property type="project" value="TreeGrafter"/>
</dbReference>
<evidence type="ECO:0000313" key="4">
    <source>
        <dbReference type="EMBL" id="KAJ4963450.1"/>
    </source>
</evidence>
<dbReference type="InterPro" id="IPR041694">
    <property type="entry name" value="ADH_N_2"/>
</dbReference>
<dbReference type="Gene3D" id="2.60.120.330">
    <property type="entry name" value="B-lactam Antibiotic, Isopenicillin N Synthase, Chain"/>
    <property type="match status" value="1"/>
</dbReference>
<dbReference type="InterPro" id="IPR011032">
    <property type="entry name" value="GroES-like_sf"/>
</dbReference>
<dbReference type="SUPFAM" id="SSF51197">
    <property type="entry name" value="Clavaminate synthase-like"/>
    <property type="match status" value="1"/>
</dbReference>
<dbReference type="OrthoDB" id="809632at2759"/>
<evidence type="ECO:0000313" key="5">
    <source>
        <dbReference type="Proteomes" id="UP001141806"/>
    </source>
</evidence>
<dbReference type="InterPro" id="IPR013149">
    <property type="entry name" value="ADH-like_C"/>
</dbReference>
<dbReference type="Gene3D" id="3.90.180.10">
    <property type="entry name" value="Medium-chain alcohol dehydrogenases, catalytic domain"/>
    <property type="match status" value="1"/>
</dbReference>
<dbReference type="PANTHER" id="PTHR43205:SF7">
    <property type="entry name" value="PROSTAGLANDIN REDUCTASE 1"/>
    <property type="match status" value="1"/>
</dbReference>
<protein>
    <recommendedName>
        <fullName evidence="6">2-alkenal reductase (NAD(P)(+))</fullName>
    </recommendedName>
</protein>
<name>A0A9Q0HCU6_9MAGN</name>
<sequence>MSETKANSIEEIMAKEDEVSNKQVIFRDYITGFPKETDMVLTTETIKLKVPDGSKAILVKNLYLSCDPYMRSCMTKLDGKNYAPPFTPGSPITGLGVAKVLDSDHPNFKEGELVWGMTTWEEYSLITMPDGLFKIKDTDVPLSYYTGLLGMLGLTAYAGFYELCSPKKGENVFISAASGAVGQLVGQFAKITGCYVVGSAGSKVKVDLLKNKFGFDAAFNYKEEHDWDVALKRYFPEGIDIYFENVGGKMLDAVLLNMRVNGRISACGMISQYNLEEPEGVHNLFCLVTKKVRMEGFLATAYLHLLLKCFDFIMPLIKEGKITYVEDTVEGIDNAPGALVGLFTGRNVGKQPTEVEAILKIPFQWYPEPDRLIWKMTKNVSVTHGSAGLTQSNCESSHCTTWQPPPPHFVKLNSDAAVSNKSNGCIGGVLRDADGRPLMAFSKPVSFPSVVTGEVRNMSGEWIWAVPIPGTFVCNLGDILKPNFDALIEPLECCKQKTGGIEKYEGAVYGEYLVSKVTTNFLM</sequence>
<evidence type="ECO:0000256" key="1">
    <source>
        <dbReference type="ARBA" id="ARBA00023002"/>
    </source>
</evidence>
<gene>
    <name evidence="4" type="ORF">NE237_023389</name>
</gene>
<dbReference type="SUPFAM" id="SSF51735">
    <property type="entry name" value="NAD(P)-binding Rossmann-fold domains"/>
    <property type="match status" value="1"/>
</dbReference>
<feature type="domain" description="Alcohol dehydrogenase-like C-terminal" evidence="2">
    <location>
        <begin position="180"/>
        <end position="299"/>
    </location>
</feature>
<evidence type="ECO:0000259" key="3">
    <source>
        <dbReference type="Pfam" id="PF16884"/>
    </source>
</evidence>
<dbReference type="Pfam" id="PF16884">
    <property type="entry name" value="ADH_N_2"/>
    <property type="match status" value="1"/>
</dbReference>
<dbReference type="InterPro" id="IPR027443">
    <property type="entry name" value="IPNS-like_sf"/>
</dbReference>
<dbReference type="CDD" id="cd08295">
    <property type="entry name" value="double_bond_reductase_like"/>
    <property type="match status" value="1"/>
</dbReference>
<evidence type="ECO:0008006" key="6">
    <source>
        <dbReference type="Google" id="ProtNLM"/>
    </source>
</evidence>
<dbReference type="Gene3D" id="3.40.50.720">
    <property type="entry name" value="NAD(P)-binding Rossmann-like Domain"/>
    <property type="match status" value="1"/>
</dbReference>
<dbReference type="AlphaFoldDB" id="A0A9Q0HCU6"/>
<keyword evidence="1" id="KW-0560">Oxidoreductase</keyword>
<keyword evidence="5" id="KW-1185">Reference proteome</keyword>
<organism evidence="4 5">
    <name type="scientific">Protea cynaroides</name>
    <dbReference type="NCBI Taxonomy" id="273540"/>
    <lineage>
        <taxon>Eukaryota</taxon>
        <taxon>Viridiplantae</taxon>
        <taxon>Streptophyta</taxon>
        <taxon>Embryophyta</taxon>
        <taxon>Tracheophyta</taxon>
        <taxon>Spermatophyta</taxon>
        <taxon>Magnoliopsida</taxon>
        <taxon>Proteales</taxon>
        <taxon>Proteaceae</taxon>
        <taxon>Protea</taxon>
    </lineage>
</organism>
<accession>A0A9Q0HCU6</accession>
<dbReference type="Proteomes" id="UP001141806">
    <property type="component" value="Unassembled WGS sequence"/>
</dbReference>
<proteinExistence type="predicted"/>
<evidence type="ECO:0000259" key="2">
    <source>
        <dbReference type="Pfam" id="PF00107"/>
    </source>
</evidence>
<dbReference type="EMBL" id="JAMYWD010000008">
    <property type="protein sequence ID" value="KAJ4963450.1"/>
    <property type="molecule type" value="Genomic_DNA"/>
</dbReference>
<reference evidence="4" key="1">
    <citation type="journal article" date="2023" name="Plant J.">
        <title>The genome of the king protea, Protea cynaroides.</title>
        <authorList>
            <person name="Chang J."/>
            <person name="Duong T.A."/>
            <person name="Schoeman C."/>
            <person name="Ma X."/>
            <person name="Roodt D."/>
            <person name="Barker N."/>
            <person name="Li Z."/>
            <person name="Van de Peer Y."/>
            <person name="Mizrachi E."/>
        </authorList>
    </citation>
    <scope>NUCLEOTIDE SEQUENCE</scope>
    <source>
        <tissue evidence="4">Young leaves</tissue>
    </source>
</reference>
<comment type="caution">
    <text evidence="4">The sequence shown here is derived from an EMBL/GenBank/DDBJ whole genome shotgun (WGS) entry which is preliminary data.</text>
</comment>
<dbReference type="PANTHER" id="PTHR43205">
    <property type="entry name" value="PROSTAGLANDIN REDUCTASE"/>
    <property type="match status" value="1"/>
</dbReference>
<feature type="domain" description="Oxidoreductase N-terminal" evidence="3">
    <location>
        <begin position="22"/>
        <end position="133"/>
    </location>
</feature>
<dbReference type="SUPFAM" id="SSF50129">
    <property type="entry name" value="GroES-like"/>
    <property type="match status" value="1"/>
</dbReference>
<dbReference type="InterPro" id="IPR036291">
    <property type="entry name" value="NAD(P)-bd_dom_sf"/>
</dbReference>